<sequence length="196" mass="21874">MYSSVLTGLGLLSCILASSVFYLGCPNQQWREQRPLQFYPALIAALVLLVVSWALFRQSFSIMSTSFTLLCLLMLALGLLPFSGVLDKPGKVLGKKKKRIQKGLEGYKPQWWLKGLCAVFLGLPIAVASAGLVAWWGPGGVVVDDRTQFVMWVITPIWLTFVSLIYLFTSVRRMLSFYVGLNLLLFTLLWTARFGG</sequence>
<feature type="transmembrane region" description="Helical" evidence="1">
    <location>
        <begin position="149"/>
        <end position="168"/>
    </location>
</feature>
<accession>A0A9X2EUY6</accession>
<feature type="transmembrane region" description="Helical" evidence="1">
    <location>
        <begin position="67"/>
        <end position="90"/>
    </location>
</feature>
<protein>
    <submittedName>
        <fullName evidence="2">Uncharacterized protein</fullName>
    </submittedName>
</protein>
<evidence type="ECO:0000313" key="2">
    <source>
        <dbReference type="EMBL" id="MCO1336366.1"/>
    </source>
</evidence>
<keyword evidence="1" id="KW-0472">Membrane</keyword>
<gene>
    <name evidence="2" type="ORF">MO867_18700</name>
</gene>
<keyword evidence="1" id="KW-0812">Transmembrane</keyword>
<comment type="caution">
    <text evidence="2">The sequence shown here is derived from an EMBL/GenBank/DDBJ whole genome shotgun (WGS) entry which is preliminary data.</text>
</comment>
<keyword evidence="1" id="KW-1133">Transmembrane helix</keyword>
<keyword evidence="3" id="KW-1185">Reference proteome</keyword>
<evidence type="ECO:0000313" key="3">
    <source>
        <dbReference type="Proteomes" id="UP001139028"/>
    </source>
</evidence>
<feature type="transmembrane region" description="Helical" evidence="1">
    <location>
        <begin position="6"/>
        <end position="24"/>
    </location>
</feature>
<dbReference type="Proteomes" id="UP001139028">
    <property type="component" value="Unassembled WGS sequence"/>
</dbReference>
<dbReference type="AlphaFoldDB" id="A0A9X2EUY6"/>
<feature type="transmembrane region" description="Helical" evidence="1">
    <location>
        <begin position="175"/>
        <end position="192"/>
    </location>
</feature>
<name>A0A9X2EUY6_9GAMM</name>
<evidence type="ECO:0000256" key="1">
    <source>
        <dbReference type="SAM" id="Phobius"/>
    </source>
</evidence>
<feature type="transmembrane region" description="Helical" evidence="1">
    <location>
        <begin position="111"/>
        <end position="137"/>
    </location>
</feature>
<organism evidence="2 3">
    <name type="scientific">Microbulbifer okhotskensis</name>
    <dbReference type="NCBI Taxonomy" id="2926617"/>
    <lineage>
        <taxon>Bacteria</taxon>
        <taxon>Pseudomonadati</taxon>
        <taxon>Pseudomonadota</taxon>
        <taxon>Gammaproteobacteria</taxon>
        <taxon>Cellvibrionales</taxon>
        <taxon>Microbulbiferaceae</taxon>
        <taxon>Microbulbifer</taxon>
    </lineage>
</organism>
<reference evidence="2" key="1">
    <citation type="journal article" date="2022" name="Arch. Microbiol.">
        <title>Microbulbifer okhotskensis sp. nov., isolated from a deep bottom sediment of the Okhotsk Sea.</title>
        <authorList>
            <person name="Romanenko L."/>
            <person name="Kurilenko V."/>
            <person name="Otstavnykh N."/>
            <person name="Velansky P."/>
            <person name="Isaeva M."/>
            <person name="Mikhailov V."/>
        </authorList>
    </citation>
    <scope>NUCLEOTIDE SEQUENCE</scope>
    <source>
        <strain evidence="2">OS29</strain>
    </source>
</reference>
<dbReference type="RefSeq" id="WP_252471974.1">
    <property type="nucleotide sequence ID" value="NZ_JALBWM010000127.1"/>
</dbReference>
<proteinExistence type="predicted"/>
<feature type="transmembrane region" description="Helical" evidence="1">
    <location>
        <begin position="36"/>
        <end position="55"/>
    </location>
</feature>
<dbReference type="EMBL" id="JALBWM010000127">
    <property type="protein sequence ID" value="MCO1336366.1"/>
    <property type="molecule type" value="Genomic_DNA"/>
</dbReference>